<evidence type="ECO:0000313" key="13">
    <source>
        <dbReference type="EMBL" id="TYR20325.1"/>
    </source>
</evidence>
<feature type="transmembrane region" description="Helical" evidence="11">
    <location>
        <begin position="40"/>
        <end position="62"/>
    </location>
</feature>
<evidence type="ECO:0000256" key="5">
    <source>
        <dbReference type="ARBA" id="ARBA00022692"/>
    </source>
</evidence>
<keyword evidence="5 11" id="KW-0812">Transmembrane</keyword>
<dbReference type="GO" id="GO:0005886">
    <property type="term" value="C:plasma membrane"/>
    <property type="evidence" value="ECO:0007669"/>
    <property type="project" value="UniProtKB-SubCell"/>
</dbReference>
<reference evidence="13 15" key="2">
    <citation type="submission" date="2019-08" db="EMBL/GenBank/DDBJ databases">
        <title>Draft genome of C. urealyticum strain VH4248.</title>
        <authorList>
            <person name="Navas J."/>
        </authorList>
    </citation>
    <scope>NUCLEOTIDE SEQUENCE [LARGE SCALE GENOMIC DNA]</scope>
    <source>
        <strain evidence="13 15">VH4248</strain>
    </source>
</reference>
<dbReference type="AlphaFoldDB" id="A0A2W5B358"/>
<dbReference type="GO" id="GO:0022900">
    <property type="term" value="P:electron transport chain"/>
    <property type="evidence" value="ECO:0007669"/>
    <property type="project" value="InterPro"/>
</dbReference>
<name>A0A2W5B358_9CORY</name>
<evidence type="ECO:0000256" key="2">
    <source>
        <dbReference type="ARBA" id="ARBA00004651"/>
    </source>
</evidence>
<evidence type="ECO:0000313" key="15">
    <source>
        <dbReference type="Proteomes" id="UP000324726"/>
    </source>
</evidence>
<feature type="transmembrane region" description="Helical" evidence="11">
    <location>
        <begin position="113"/>
        <end position="134"/>
    </location>
</feature>
<dbReference type="InterPro" id="IPR021050">
    <property type="entry name" value="Cyt_c_oxidase_su4_actinobac"/>
</dbReference>
<comment type="caution">
    <text evidence="12">The sequence shown here is derived from an EMBL/GenBank/DDBJ whole genome shotgun (WGS) entry which is preliminary data.</text>
</comment>
<accession>A0A2W5B358</accession>
<comment type="catalytic activity">
    <reaction evidence="9 10">
        <text>4 Fe(II)-[cytochrome c] + O2 + 8 H(+)(in) = 4 Fe(III)-[cytochrome c] + 2 H2O + 4 H(+)(out)</text>
        <dbReference type="Rhea" id="RHEA:11436"/>
        <dbReference type="Rhea" id="RHEA-COMP:10350"/>
        <dbReference type="Rhea" id="RHEA-COMP:14399"/>
        <dbReference type="ChEBI" id="CHEBI:15377"/>
        <dbReference type="ChEBI" id="CHEBI:15378"/>
        <dbReference type="ChEBI" id="CHEBI:15379"/>
        <dbReference type="ChEBI" id="CHEBI:29033"/>
        <dbReference type="ChEBI" id="CHEBI:29034"/>
        <dbReference type="EC" id="7.1.1.9"/>
    </reaction>
</comment>
<comment type="similarity">
    <text evidence="3 10">Belongs to the cytochrome c oxidase bacterial subunit CtaF family.</text>
</comment>
<evidence type="ECO:0000256" key="1">
    <source>
        <dbReference type="ARBA" id="ARBA00002536"/>
    </source>
</evidence>
<evidence type="ECO:0000256" key="6">
    <source>
        <dbReference type="ARBA" id="ARBA00022967"/>
    </source>
</evidence>
<gene>
    <name evidence="12" type="ORF">DI609_05060</name>
    <name evidence="13" type="ORF">FYJ87_04990</name>
</gene>
<evidence type="ECO:0000313" key="12">
    <source>
        <dbReference type="EMBL" id="PZP01081.1"/>
    </source>
</evidence>
<reference evidence="12 14" key="1">
    <citation type="submission" date="2017-11" db="EMBL/GenBank/DDBJ databases">
        <title>Infants hospitalized years apart are colonized by the same room-sourced microbial strains.</title>
        <authorList>
            <person name="Brooks B."/>
            <person name="Olm M.R."/>
            <person name="Firek B.A."/>
            <person name="Baker R."/>
            <person name="Thomas B.C."/>
            <person name="Morowitz M.J."/>
            <person name="Banfield J.F."/>
        </authorList>
    </citation>
    <scope>NUCLEOTIDE SEQUENCE [LARGE SCALE GENOMIC DNA]</scope>
    <source>
        <strain evidence="12">S2_012_000_R3_87</strain>
    </source>
</reference>
<keyword evidence="7 11" id="KW-1133">Transmembrane helix</keyword>
<evidence type="ECO:0000256" key="7">
    <source>
        <dbReference type="ARBA" id="ARBA00022989"/>
    </source>
</evidence>
<dbReference type="EMBL" id="VSZI01000001">
    <property type="protein sequence ID" value="TYR20325.1"/>
    <property type="molecule type" value="Genomic_DNA"/>
</dbReference>
<comment type="function">
    <text evidence="1 10">Part of cytochrome c oxidase, its function is unknown.</text>
</comment>
<protein>
    <recommendedName>
        <fullName evidence="10">Cytochrome c oxidase polypeptide 4</fullName>
        <ecNumber evidence="10">7.1.1.9</ecNumber>
    </recommendedName>
    <alternativeName>
        <fullName evidence="10">Cytochrome aa3 subunit 4</fullName>
    </alternativeName>
    <alternativeName>
        <fullName evidence="10">Cytochrome c oxidase polypeptide IV</fullName>
    </alternativeName>
</protein>
<evidence type="ECO:0000256" key="9">
    <source>
        <dbReference type="ARBA" id="ARBA00047816"/>
    </source>
</evidence>
<keyword evidence="8 10" id="KW-0472">Membrane</keyword>
<comment type="subcellular location">
    <subcellularLocation>
        <location evidence="2">Cell membrane</location>
        <topology evidence="2">Multi-pass membrane protein</topology>
    </subcellularLocation>
</comment>
<proteinExistence type="inferred from homology"/>
<keyword evidence="6 10" id="KW-1278">Translocase</keyword>
<organism evidence="12 14">
    <name type="scientific">Corynebacterium urealyticum</name>
    <dbReference type="NCBI Taxonomy" id="43771"/>
    <lineage>
        <taxon>Bacteria</taxon>
        <taxon>Bacillati</taxon>
        <taxon>Actinomycetota</taxon>
        <taxon>Actinomycetes</taxon>
        <taxon>Mycobacteriales</taxon>
        <taxon>Corynebacteriaceae</taxon>
        <taxon>Corynebacterium</taxon>
    </lineage>
</organism>
<evidence type="ECO:0000256" key="10">
    <source>
        <dbReference type="PIRNR" id="PIRNR017385"/>
    </source>
</evidence>
<dbReference type="PIRSF" id="PIRSF017385">
    <property type="entry name" value="CtaF"/>
    <property type="match status" value="1"/>
</dbReference>
<evidence type="ECO:0000256" key="11">
    <source>
        <dbReference type="SAM" id="Phobius"/>
    </source>
</evidence>
<dbReference type="Pfam" id="PF12270">
    <property type="entry name" value="Cyt_c_ox_IV"/>
    <property type="match status" value="1"/>
</dbReference>
<evidence type="ECO:0000256" key="8">
    <source>
        <dbReference type="ARBA" id="ARBA00023136"/>
    </source>
</evidence>
<sequence>MTSGAKLFYGLALFFFVMDVVYILGTKHLVETNRVMGTEWAGVTGLTLALLLSLMLAVYLHLTDNKTDIGPSDWEMAEIEDGAGVLGFFSAGSIWPLQLTIAVMLVAYGLAFWHFWLIVAGAIFLIWGSVMMNLQYGVARDDH</sequence>
<dbReference type="EC" id="7.1.1.9" evidence="10"/>
<evidence type="ECO:0000256" key="4">
    <source>
        <dbReference type="ARBA" id="ARBA00022475"/>
    </source>
</evidence>
<evidence type="ECO:0000313" key="14">
    <source>
        <dbReference type="Proteomes" id="UP000249451"/>
    </source>
</evidence>
<dbReference type="EMBL" id="QFNY01000094">
    <property type="protein sequence ID" value="PZP01081.1"/>
    <property type="molecule type" value="Genomic_DNA"/>
</dbReference>
<feature type="transmembrane region" description="Helical" evidence="11">
    <location>
        <begin position="7"/>
        <end position="25"/>
    </location>
</feature>
<dbReference type="Proteomes" id="UP000249451">
    <property type="component" value="Unassembled WGS sequence"/>
</dbReference>
<keyword evidence="4 10" id="KW-1003">Cell membrane</keyword>
<dbReference type="RefSeq" id="WP_070757791.1">
    <property type="nucleotide sequence ID" value="NZ_CP136640.1"/>
</dbReference>
<feature type="transmembrane region" description="Helical" evidence="11">
    <location>
        <begin position="83"/>
        <end position="107"/>
    </location>
</feature>
<evidence type="ECO:0000256" key="3">
    <source>
        <dbReference type="ARBA" id="ARBA00006870"/>
    </source>
</evidence>
<dbReference type="GO" id="GO:0004129">
    <property type="term" value="F:cytochrome-c oxidase activity"/>
    <property type="evidence" value="ECO:0007669"/>
    <property type="project" value="UniProtKB-EC"/>
</dbReference>
<dbReference type="Proteomes" id="UP000324726">
    <property type="component" value="Unassembled WGS sequence"/>
</dbReference>
<comment type="subunit">
    <text evidence="10">Associates with subunits I, II and III to form cytochrome c oxidase.</text>
</comment>